<gene>
    <name evidence="1" type="ORF">BTN50_1708</name>
</gene>
<organism evidence="1 2">
    <name type="scientific">Candidatus Enterovibrio altilux</name>
    <dbReference type="NCBI Taxonomy" id="1927128"/>
    <lineage>
        <taxon>Bacteria</taxon>
        <taxon>Pseudomonadati</taxon>
        <taxon>Pseudomonadota</taxon>
        <taxon>Gammaproteobacteria</taxon>
        <taxon>Vibrionales</taxon>
        <taxon>Vibrionaceae</taxon>
        <taxon>Enterovibrio</taxon>
    </lineage>
</organism>
<dbReference type="AlphaFoldDB" id="A0A291BAY3"/>
<name>A0A291BAY3_9GAMM</name>
<evidence type="ECO:0000313" key="2">
    <source>
        <dbReference type="Proteomes" id="UP000218160"/>
    </source>
</evidence>
<dbReference type="KEGG" id="elux:BTN50_1708"/>
<proteinExistence type="predicted"/>
<keyword evidence="1" id="KW-0614">Plasmid</keyword>
<accession>A0A291BAY3</accession>
<dbReference type="Proteomes" id="UP000218160">
    <property type="component" value="Plasmid pCC1"/>
</dbReference>
<dbReference type="EMBL" id="CP020661">
    <property type="protein sequence ID" value="ATF10144.1"/>
    <property type="molecule type" value="Genomic_DNA"/>
</dbReference>
<reference evidence="2" key="1">
    <citation type="submission" date="2017-04" db="EMBL/GenBank/DDBJ databases">
        <title>Genome evolution of the luminous symbionts of deep sea anglerfish.</title>
        <authorList>
            <person name="Hendry T.A."/>
        </authorList>
    </citation>
    <scope>NUCLEOTIDE SEQUENCE [LARGE SCALE GENOMIC DNA]</scope>
    <source>
        <plasmid evidence="2">pcc1</plasmid>
    </source>
</reference>
<sequence length="75" mass="9094">MTDGEMLPNLLKQIRRKTNEISADSAYDTRQRYTRTTKKEIIFWKRDHLRNLAISYQKLYGSNQHWKTKYGYHVS</sequence>
<keyword evidence="2" id="KW-1185">Reference proteome</keyword>
<evidence type="ECO:0000313" key="1">
    <source>
        <dbReference type="EMBL" id="ATF10144.1"/>
    </source>
</evidence>
<protein>
    <submittedName>
        <fullName evidence="1">Mobile element protein</fullName>
    </submittedName>
</protein>
<geneLocation type="plasmid" evidence="2">
    <name>pcc1</name>
</geneLocation>